<dbReference type="GO" id="GO:0000244">
    <property type="term" value="P:spliceosomal tri-snRNP complex assembly"/>
    <property type="evidence" value="ECO:0007669"/>
    <property type="project" value="TreeGrafter"/>
</dbReference>
<evidence type="ECO:0000313" key="11">
    <source>
        <dbReference type="EMBL" id="CAF9931874.1"/>
    </source>
</evidence>
<evidence type="ECO:0000313" key="12">
    <source>
        <dbReference type="Proteomes" id="UP000664203"/>
    </source>
</evidence>
<sequence length="988" mass="110104">MAGRKDFLSQLAPENYVAGLGRGATGFTTRSDLGPAREGPSEDQIKEALAKRAAQLGAAPPTAYGATEKKEEDDDDDRFQDPDNETGLFANGQFDRDDDEADRIYQVVDDRMEKRRKSRRLVLLFSCSCMPSFRACCTHGLSLSPLLEQITDLNPSAISREAREAQERADYEANNPKIQQQFADLKRSLASVSEEDWENLPEAGDLTRKNKRTKTEARNRFYAVPDSVIAGARDSTQMDTSVVDDGSTTNGDGADTMDGTMTNFADIGAARDKVLQVRLDQAAQSGGADSTSGTATNIDPKGYLTSLSKSELKAGEVEVGDINRVRALLESVIKTNSRHAPGYLALSRLEELAGKIVAARNVIAKGCEICGSQSEDVWLEAIRLSSGGDNHNGKVIAANALKAQPQSTRLWIQAMELENTIPGKKRVMRKAADFLSKSVVIWKEMIKLEDSEQDAKLLLAKATEEIPLSVELWLAYARLVAQTETPETAQKVLNKARLANPSSHLVWIAASRLAEETGKGNPEQIIRRAIQSLARENAMMKREEWVQEAEKCETEGAIKTAACLIRETLGYGLDDDDDDRKNIWMEDAQGSVSRGRYETARAIYAFALRVYFTSRKLWRAAVDLEKAHGTPGALFQLMEKSVEAVPNDEGLWMMYAREKWRTNELDEARKILGRAFNQNPESESIYLSAFQLEADNHQISAARELLRTARQEASTDRVWYKSVAFERQQGDNDAALDLCQQALNTFPNCWKLHALKGQIYASKGQIPQAREAYNVGTRACPTAVPLFVLLSRLEEASGVVVKARSVLERGLMSSPKSAELRLEAIRVERRAGNIPQAKVLMAKALQALPTSGLLWSQSIWHLEPRTQRKPRSLEAIKKCDNDPTLFVTVARVFWNERKLEKAANWFEKAIVLDADLGDTWAWYVKFLMQHGTEEKRREVVEKCVANEPRHGEVWQGVRKEPANKTLGTEEVLKRVVRLLDEEEKGRGA</sequence>
<keyword evidence="4" id="KW-0507">mRNA processing</keyword>
<comment type="subcellular location">
    <subcellularLocation>
        <location evidence="2">Nucleus</location>
    </subcellularLocation>
</comment>
<keyword evidence="7" id="KW-0539">Nucleus</keyword>
<dbReference type="Pfam" id="PF05843">
    <property type="entry name" value="Suf"/>
    <property type="match status" value="1"/>
</dbReference>
<feature type="region of interest" description="Disordered" evidence="8">
    <location>
        <begin position="238"/>
        <end position="257"/>
    </location>
</feature>
<evidence type="ECO:0000259" key="9">
    <source>
        <dbReference type="Pfam" id="PF05843"/>
    </source>
</evidence>
<evidence type="ECO:0000256" key="5">
    <source>
        <dbReference type="ARBA" id="ARBA00022737"/>
    </source>
</evidence>
<accession>A0A8H3FZ69</accession>
<feature type="compositionally biased region" description="Polar residues" evidence="8">
    <location>
        <begin position="238"/>
        <end position="251"/>
    </location>
</feature>
<dbReference type="PANTHER" id="PTHR11246">
    <property type="entry name" value="PRE-MRNA SPLICING FACTOR"/>
    <property type="match status" value="1"/>
</dbReference>
<dbReference type="PANTHER" id="PTHR11246:SF1">
    <property type="entry name" value="PRE-MRNA-PROCESSING FACTOR 6"/>
    <property type="match status" value="1"/>
</dbReference>
<comment type="caution">
    <text evidence="11">The sequence shown here is derived from an EMBL/GenBank/DDBJ whole genome shotgun (WGS) entry which is preliminary data.</text>
</comment>
<dbReference type="Pfam" id="PF14559">
    <property type="entry name" value="TPR_19"/>
    <property type="match status" value="1"/>
</dbReference>
<dbReference type="InterPro" id="IPR003107">
    <property type="entry name" value="HAT"/>
</dbReference>
<evidence type="ECO:0000256" key="7">
    <source>
        <dbReference type="ARBA" id="ARBA00023242"/>
    </source>
</evidence>
<dbReference type="Pfam" id="PF06424">
    <property type="entry name" value="PRP1_N"/>
    <property type="match status" value="2"/>
</dbReference>
<dbReference type="InterPro" id="IPR019734">
    <property type="entry name" value="TPR_rpt"/>
</dbReference>
<dbReference type="FunFam" id="1.25.40.10:FF:000256">
    <property type="entry name" value="Probable pre-mRNA splicing factor prp1"/>
    <property type="match status" value="1"/>
</dbReference>
<comment type="subunit">
    <text evidence="3">Associated with the spliceosome.</text>
</comment>
<comment type="function">
    <text evidence="1">Component of the cleavage factor IA (CFIA) complex, which is involved in the endonucleolytic cleavage during polyadenylation-dependent pre-mRNA 3'-end formation.</text>
</comment>
<name>A0A8H3FZ69_9LECA</name>
<organism evidence="11 12">
    <name type="scientific">Alectoria fallacina</name>
    <dbReference type="NCBI Taxonomy" id="1903189"/>
    <lineage>
        <taxon>Eukaryota</taxon>
        <taxon>Fungi</taxon>
        <taxon>Dikarya</taxon>
        <taxon>Ascomycota</taxon>
        <taxon>Pezizomycotina</taxon>
        <taxon>Lecanoromycetes</taxon>
        <taxon>OSLEUM clade</taxon>
        <taxon>Lecanoromycetidae</taxon>
        <taxon>Lecanorales</taxon>
        <taxon>Lecanorineae</taxon>
        <taxon>Parmeliaceae</taxon>
        <taxon>Alectoria</taxon>
    </lineage>
</organism>
<dbReference type="InterPro" id="IPR011990">
    <property type="entry name" value="TPR-like_helical_dom_sf"/>
</dbReference>
<dbReference type="GO" id="GO:0071013">
    <property type="term" value="C:catalytic step 2 spliceosome"/>
    <property type="evidence" value="ECO:0007669"/>
    <property type="project" value="TreeGrafter"/>
</dbReference>
<dbReference type="GO" id="GO:0046540">
    <property type="term" value="C:U4/U6 x U5 tri-snRNP complex"/>
    <property type="evidence" value="ECO:0007669"/>
    <property type="project" value="TreeGrafter"/>
</dbReference>
<keyword evidence="5" id="KW-0677">Repeat</keyword>
<evidence type="ECO:0000259" key="10">
    <source>
        <dbReference type="Pfam" id="PF06424"/>
    </source>
</evidence>
<evidence type="ECO:0000256" key="3">
    <source>
        <dbReference type="ARBA" id="ARBA00011524"/>
    </source>
</evidence>
<feature type="domain" description="PRP1 splicing factor N-terminal" evidence="10">
    <location>
        <begin position="12"/>
        <end position="120"/>
    </location>
</feature>
<evidence type="ECO:0000256" key="1">
    <source>
        <dbReference type="ARBA" id="ARBA00002863"/>
    </source>
</evidence>
<keyword evidence="6" id="KW-0508">mRNA splicing</keyword>
<dbReference type="Proteomes" id="UP000664203">
    <property type="component" value="Unassembled WGS sequence"/>
</dbReference>
<dbReference type="EMBL" id="CAJPDR010000314">
    <property type="protein sequence ID" value="CAF9931874.1"/>
    <property type="molecule type" value="Genomic_DNA"/>
</dbReference>
<dbReference type="InterPro" id="IPR010491">
    <property type="entry name" value="PRP1_N"/>
</dbReference>
<evidence type="ECO:0000256" key="4">
    <source>
        <dbReference type="ARBA" id="ARBA00022664"/>
    </source>
</evidence>
<feature type="domain" description="Suppressor of forked" evidence="9">
    <location>
        <begin position="428"/>
        <end position="694"/>
    </location>
</feature>
<dbReference type="AlphaFoldDB" id="A0A8H3FZ69"/>
<dbReference type="InterPro" id="IPR008847">
    <property type="entry name" value="Suf"/>
</dbReference>
<evidence type="ECO:0000256" key="6">
    <source>
        <dbReference type="ARBA" id="ARBA00023187"/>
    </source>
</evidence>
<proteinExistence type="predicted"/>
<dbReference type="InterPro" id="IPR045075">
    <property type="entry name" value="Syf1-like"/>
</dbReference>
<keyword evidence="12" id="KW-1185">Reference proteome</keyword>
<dbReference type="OrthoDB" id="440128at2759"/>
<evidence type="ECO:0000256" key="2">
    <source>
        <dbReference type="ARBA" id="ARBA00004123"/>
    </source>
</evidence>
<evidence type="ECO:0008006" key="13">
    <source>
        <dbReference type="Google" id="ProtNLM"/>
    </source>
</evidence>
<gene>
    <name evidence="11" type="ORF">ALECFALPRED_005116</name>
</gene>
<dbReference type="SMART" id="SM00028">
    <property type="entry name" value="TPR"/>
    <property type="match status" value="3"/>
</dbReference>
<dbReference type="Gene3D" id="1.25.40.10">
    <property type="entry name" value="Tetratricopeptide repeat domain"/>
    <property type="match status" value="4"/>
</dbReference>
<dbReference type="FunFam" id="1.25.40.10:FF:001164">
    <property type="entry name" value="mRNA splicing factor (Prp1/Zer1), putative (AFU_orthologue AFUA_2G06070)"/>
    <property type="match status" value="1"/>
</dbReference>
<reference evidence="11" key="1">
    <citation type="submission" date="2021-03" db="EMBL/GenBank/DDBJ databases">
        <authorList>
            <person name="Tagirdzhanova G."/>
        </authorList>
    </citation>
    <scope>NUCLEOTIDE SEQUENCE</scope>
</reference>
<feature type="domain" description="PRP1 splicing factor N-terminal" evidence="10">
    <location>
        <begin position="159"/>
        <end position="209"/>
    </location>
</feature>
<feature type="compositionally biased region" description="Basic and acidic residues" evidence="8">
    <location>
        <begin position="39"/>
        <end position="50"/>
    </location>
</feature>
<dbReference type="SUPFAM" id="SSF48452">
    <property type="entry name" value="TPR-like"/>
    <property type="match status" value="3"/>
</dbReference>
<protein>
    <recommendedName>
        <fullName evidence="13">PRP1 splicing factor N-terminal domain-containing protein</fullName>
    </recommendedName>
</protein>
<evidence type="ECO:0000256" key="8">
    <source>
        <dbReference type="SAM" id="MobiDB-lite"/>
    </source>
</evidence>
<feature type="region of interest" description="Disordered" evidence="8">
    <location>
        <begin position="18"/>
        <end position="95"/>
    </location>
</feature>
<dbReference type="SMART" id="SM00386">
    <property type="entry name" value="HAT"/>
    <property type="match status" value="13"/>
</dbReference>
<feature type="compositionally biased region" description="Acidic residues" evidence="8">
    <location>
        <begin position="71"/>
        <end position="84"/>
    </location>
</feature>